<evidence type="ECO:0000313" key="2">
    <source>
        <dbReference type="Proteomes" id="UP001324427"/>
    </source>
</evidence>
<sequence length="81" mass="9192">MESRSRGSLLRNEVFPEDLEAPWVVMTTMEVSGESRGGWEEDERAAEGSAWTGRVTGRRIMLSFGALRVYMERKAKPLRTS</sequence>
<name>A0AAV9JLI8_9PEZI</name>
<protein>
    <submittedName>
        <fullName evidence="1">Uncharacterized protein</fullName>
    </submittedName>
</protein>
<dbReference type="AlphaFoldDB" id="A0AAV9JLI8"/>
<organism evidence="1 2">
    <name type="scientific">Oleoguttula mirabilis</name>
    <dbReference type="NCBI Taxonomy" id="1507867"/>
    <lineage>
        <taxon>Eukaryota</taxon>
        <taxon>Fungi</taxon>
        <taxon>Dikarya</taxon>
        <taxon>Ascomycota</taxon>
        <taxon>Pezizomycotina</taxon>
        <taxon>Dothideomycetes</taxon>
        <taxon>Dothideomycetidae</taxon>
        <taxon>Mycosphaerellales</taxon>
        <taxon>Teratosphaeriaceae</taxon>
        <taxon>Oleoguttula</taxon>
    </lineage>
</organism>
<dbReference type="EMBL" id="JAVFHQ010000015">
    <property type="protein sequence ID" value="KAK4546361.1"/>
    <property type="molecule type" value="Genomic_DNA"/>
</dbReference>
<proteinExistence type="predicted"/>
<keyword evidence="2" id="KW-1185">Reference proteome</keyword>
<dbReference type="Proteomes" id="UP001324427">
    <property type="component" value="Unassembled WGS sequence"/>
</dbReference>
<reference evidence="1 2" key="1">
    <citation type="submission" date="2021-11" db="EMBL/GenBank/DDBJ databases">
        <title>Black yeast isolated from Biological Soil Crust.</title>
        <authorList>
            <person name="Kurbessoian T."/>
        </authorList>
    </citation>
    <scope>NUCLEOTIDE SEQUENCE [LARGE SCALE GENOMIC DNA]</scope>
    <source>
        <strain evidence="1 2">CCFEE 5522</strain>
    </source>
</reference>
<gene>
    <name evidence="1" type="ORF">LTR36_002038</name>
</gene>
<comment type="caution">
    <text evidence="1">The sequence shown here is derived from an EMBL/GenBank/DDBJ whole genome shotgun (WGS) entry which is preliminary data.</text>
</comment>
<accession>A0AAV9JLI8</accession>
<evidence type="ECO:0000313" key="1">
    <source>
        <dbReference type="EMBL" id="KAK4546361.1"/>
    </source>
</evidence>